<name>A0A8G0ZZI7_9RHOB</name>
<sequence>MPFATDVTAIWGGRGSGKTTLARQLVAKAKIKRAVIIDPMAEDGYTTPGQVVNAIEAGEARVIMRNPAKKAQIDTIFAAFLASRKDRPVFIVCDEAPAYLDKNSDALSKIIFQGRHRAFGMLIIGQRPNAVSAQIRSQAAVTYWLRLSDHLDVSVAAQAIGPKARTLSTLAPGEFIRHPEKD</sequence>
<dbReference type="SMART" id="SM00382">
    <property type="entry name" value="AAA"/>
    <property type="match status" value="1"/>
</dbReference>
<dbReference type="InterPro" id="IPR008571">
    <property type="entry name" value="HerA-like"/>
</dbReference>
<dbReference type="PANTHER" id="PTHR42957">
    <property type="entry name" value="HELICASE MJ1565-RELATED"/>
    <property type="match status" value="1"/>
</dbReference>
<dbReference type="EMBL" id="CP069370">
    <property type="protein sequence ID" value="QYZ71229.1"/>
    <property type="molecule type" value="Genomic_DNA"/>
</dbReference>
<dbReference type="RefSeq" id="WP_220663646.1">
    <property type="nucleotide sequence ID" value="NZ_CP069370.1"/>
</dbReference>
<protein>
    <recommendedName>
        <fullName evidence="1">AAA+ ATPase domain-containing protein</fullName>
    </recommendedName>
</protein>
<evidence type="ECO:0000313" key="2">
    <source>
        <dbReference type="EMBL" id="QYZ71229.1"/>
    </source>
</evidence>
<dbReference type="SUPFAM" id="SSF52540">
    <property type="entry name" value="P-loop containing nucleoside triphosphate hydrolases"/>
    <property type="match status" value="1"/>
</dbReference>
<dbReference type="InterPro" id="IPR027417">
    <property type="entry name" value="P-loop_NTPase"/>
</dbReference>
<keyword evidence="3" id="KW-1185">Reference proteome</keyword>
<reference evidence="2" key="1">
    <citation type="submission" date="2021-02" db="EMBL/GenBank/DDBJ databases">
        <title>Rhodobacter shimadae sp. nov., an aerobic anoxygenic phototrophic bacterium isolated from a hot spring.</title>
        <authorList>
            <person name="Muramatsu S."/>
            <person name="Haruta S."/>
            <person name="Hirose S."/>
            <person name="Hanada S."/>
        </authorList>
    </citation>
    <scope>NUCLEOTIDE SEQUENCE</scope>
    <source>
        <strain evidence="2">N10</strain>
    </source>
</reference>
<dbReference type="KEGG" id="nsm:JO391_06910"/>
<dbReference type="InterPro" id="IPR049945">
    <property type="entry name" value="AAA_22"/>
</dbReference>
<dbReference type="PANTHER" id="PTHR42957:SF1">
    <property type="entry name" value="HELICASE MJ1565-RELATED"/>
    <property type="match status" value="1"/>
</dbReference>
<dbReference type="AlphaFoldDB" id="A0A8G0ZZI7"/>
<feature type="domain" description="AAA+ ATPase" evidence="1">
    <location>
        <begin position="4"/>
        <end position="157"/>
    </location>
</feature>
<organism evidence="2 3">
    <name type="scientific">Neotabrizicola shimadae</name>
    <dbReference type="NCBI Taxonomy" id="2807096"/>
    <lineage>
        <taxon>Bacteria</taxon>
        <taxon>Pseudomonadati</taxon>
        <taxon>Pseudomonadota</taxon>
        <taxon>Alphaproteobacteria</taxon>
        <taxon>Rhodobacterales</taxon>
        <taxon>Paracoccaceae</taxon>
        <taxon>Neotabrizicola</taxon>
    </lineage>
</organism>
<gene>
    <name evidence="2" type="ORF">JO391_06910</name>
</gene>
<proteinExistence type="predicted"/>
<dbReference type="Proteomes" id="UP000826300">
    <property type="component" value="Chromosome"/>
</dbReference>
<dbReference type="Gene3D" id="3.40.50.300">
    <property type="entry name" value="P-loop containing nucleotide triphosphate hydrolases"/>
    <property type="match status" value="1"/>
</dbReference>
<evidence type="ECO:0000313" key="3">
    <source>
        <dbReference type="Proteomes" id="UP000826300"/>
    </source>
</evidence>
<dbReference type="InterPro" id="IPR003593">
    <property type="entry name" value="AAA+_ATPase"/>
</dbReference>
<dbReference type="Pfam" id="PF13401">
    <property type="entry name" value="AAA_22"/>
    <property type="match status" value="1"/>
</dbReference>
<dbReference type="GO" id="GO:0016887">
    <property type="term" value="F:ATP hydrolysis activity"/>
    <property type="evidence" value="ECO:0007669"/>
    <property type="project" value="InterPro"/>
</dbReference>
<accession>A0A8G0ZZI7</accession>
<evidence type="ECO:0000259" key="1">
    <source>
        <dbReference type="SMART" id="SM00382"/>
    </source>
</evidence>